<name>A0A8S0V2Q2_OLEEU</name>
<dbReference type="Proteomes" id="UP000594638">
    <property type="component" value="Unassembled WGS sequence"/>
</dbReference>
<dbReference type="Gramene" id="OE9A094755T1">
    <property type="protein sequence ID" value="OE9A094755C1"/>
    <property type="gene ID" value="OE9A094755"/>
</dbReference>
<proteinExistence type="predicted"/>
<keyword evidence="2" id="KW-1185">Reference proteome</keyword>
<reference evidence="1 2" key="1">
    <citation type="submission" date="2019-12" db="EMBL/GenBank/DDBJ databases">
        <authorList>
            <person name="Alioto T."/>
            <person name="Alioto T."/>
            <person name="Gomez Garrido J."/>
        </authorList>
    </citation>
    <scope>NUCLEOTIDE SEQUENCE [LARGE SCALE GENOMIC DNA]</scope>
</reference>
<dbReference type="AlphaFoldDB" id="A0A8S0V2Q2"/>
<protein>
    <submittedName>
        <fullName evidence="1">Uncharacterized protein</fullName>
    </submittedName>
</protein>
<organism evidence="1 2">
    <name type="scientific">Olea europaea subsp. europaea</name>
    <dbReference type="NCBI Taxonomy" id="158383"/>
    <lineage>
        <taxon>Eukaryota</taxon>
        <taxon>Viridiplantae</taxon>
        <taxon>Streptophyta</taxon>
        <taxon>Embryophyta</taxon>
        <taxon>Tracheophyta</taxon>
        <taxon>Spermatophyta</taxon>
        <taxon>Magnoliopsida</taxon>
        <taxon>eudicotyledons</taxon>
        <taxon>Gunneridae</taxon>
        <taxon>Pentapetalae</taxon>
        <taxon>asterids</taxon>
        <taxon>lamiids</taxon>
        <taxon>Lamiales</taxon>
        <taxon>Oleaceae</taxon>
        <taxon>Oleeae</taxon>
        <taxon>Olea</taxon>
    </lineage>
</organism>
<evidence type="ECO:0000313" key="1">
    <source>
        <dbReference type="EMBL" id="CAA3027831.1"/>
    </source>
</evidence>
<sequence length="68" mass="7680">MKHIKARIESWVTRASTLQVLSLVIRDDRRVVIAAQAKRMVGKLSAEKVEIITERDGLIITGNLRPDL</sequence>
<evidence type="ECO:0000313" key="2">
    <source>
        <dbReference type="Proteomes" id="UP000594638"/>
    </source>
</evidence>
<comment type="caution">
    <text evidence="1">The sequence shown here is derived from an EMBL/GenBank/DDBJ whole genome shotgun (WGS) entry which is preliminary data.</text>
</comment>
<accession>A0A8S0V2Q2</accession>
<gene>
    <name evidence="1" type="ORF">OLEA9_A094755</name>
</gene>
<dbReference type="EMBL" id="CACTIH010009223">
    <property type="protein sequence ID" value="CAA3027831.1"/>
    <property type="molecule type" value="Genomic_DNA"/>
</dbReference>